<accession>A0A095SIE3</accession>
<evidence type="ECO:0000313" key="3">
    <source>
        <dbReference type="Proteomes" id="UP000029444"/>
    </source>
</evidence>
<dbReference type="CDD" id="cd07344">
    <property type="entry name" value="M48_yhfN_like"/>
    <property type="match status" value="1"/>
</dbReference>
<reference evidence="2 3" key="1">
    <citation type="submission" date="2012-09" db="EMBL/GenBank/DDBJ databases">
        <title>Genome Sequence of alkane-degrading Bacterium Alcanivorax sp. 19-m-6.</title>
        <authorList>
            <person name="Lai Q."/>
            <person name="Shao Z."/>
        </authorList>
    </citation>
    <scope>NUCLEOTIDE SEQUENCE [LARGE SCALE GENOMIC DNA]</scope>
    <source>
        <strain evidence="2 3">19-m-6</strain>
    </source>
</reference>
<dbReference type="InterPro" id="IPR002725">
    <property type="entry name" value="YgjP-like_metallopeptidase"/>
</dbReference>
<keyword evidence="3" id="KW-1185">Reference proteome</keyword>
<sequence>MTDFELIRSKRRSLELRVLEDGTVQVRAPQRAPVRMVQTFVDSRRQWIADQQQRQASRPRQRWLDGEVLAWRGDRLQLDVSEGRTRVGISGCYLSVRVTQPEDEMVVRSAVEGWMRRQAKGVFEDSIERQFGWFAAQGFARPTLRIKKMRTRWGSLSARGYINLNMALLHYPPLALDYVVMHELCHLKHMDHGPGFHGLMDARMPDWRQRKALLEQPLFQP</sequence>
<dbReference type="AlphaFoldDB" id="A0A095SIE3"/>
<dbReference type="OrthoDB" id="9811177at2"/>
<dbReference type="InterPro" id="IPR053136">
    <property type="entry name" value="UTP_pyrophosphatase-like"/>
</dbReference>
<dbReference type="STRING" id="1177154.Y5S_02634"/>
<gene>
    <name evidence="2" type="ORF">Y5S_02634</name>
</gene>
<organism evidence="2 3">
    <name type="scientific">Alcanivorax nanhaiticus</name>
    <dbReference type="NCBI Taxonomy" id="1177154"/>
    <lineage>
        <taxon>Bacteria</taxon>
        <taxon>Pseudomonadati</taxon>
        <taxon>Pseudomonadota</taxon>
        <taxon>Gammaproteobacteria</taxon>
        <taxon>Oceanospirillales</taxon>
        <taxon>Alcanivoracaceae</taxon>
        <taxon>Alcanivorax</taxon>
    </lineage>
</organism>
<feature type="domain" description="YgjP-like metallopeptidase" evidence="1">
    <location>
        <begin position="12"/>
        <end position="216"/>
    </location>
</feature>
<protein>
    <recommendedName>
        <fullName evidence="1">YgjP-like metallopeptidase domain-containing protein</fullName>
    </recommendedName>
</protein>
<dbReference type="PATRIC" id="fig|1177154.3.peg.2667"/>
<dbReference type="Gene3D" id="3.30.2010.10">
    <property type="entry name" value="Metalloproteases ('zincins'), catalytic domain"/>
    <property type="match status" value="1"/>
</dbReference>
<evidence type="ECO:0000313" key="2">
    <source>
        <dbReference type="EMBL" id="KGD64094.1"/>
    </source>
</evidence>
<dbReference type="Proteomes" id="UP000029444">
    <property type="component" value="Unassembled WGS sequence"/>
</dbReference>
<name>A0A095SIE3_9GAMM</name>
<comment type="caution">
    <text evidence="2">The sequence shown here is derived from an EMBL/GenBank/DDBJ whole genome shotgun (WGS) entry which is preliminary data.</text>
</comment>
<dbReference type="PANTHER" id="PTHR30399">
    <property type="entry name" value="UNCHARACTERIZED PROTEIN YGJP"/>
    <property type="match status" value="1"/>
</dbReference>
<proteinExistence type="predicted"/>
<dbReference type="Pfam" id="PF01863">
    <property type="entry name" value="YgjP-like"/>
    <property type="match status" value="1"/>
</dbReference>
<dbReference type="PANTHER" id="PTHR30399:SF1">
    <property type="entry name" value="UTP PYROPHOSPHATASE"/>
    <property type="match status" value="1"/>
</dbReference>
<dbReference type="RefSeq" id="WP_035233612.1">
    <property type="nucleotide sequence ID" value="NZ_ARXV01000011.1"/>
</dbReference>
<evidence type="ECO:0000259" key="1">
    <source>
        <dbReference type="Pfam" id="PF01863"/>
    </source>
</evidence>
<dbReference type="EMBL" id="ARXV01000011">
    <property type="protein sequence ID" value="KGD64094.1"/>
    <property type="molecule type" value="Genomic_DNA"/>
</dbReference>
<dbReference type="eggNOG" id="COG1451">
    <property type="taxonomic scope" value="Bacteria"/>
</dbReference>